<dbReference type="Proteomes" id="UP000447434">
    <property type="component" value="Chromosome 4"/>
</dbReference>
<gene>
    <name evidence="1" type="ORF">Lalb_Chr04g0250211</name>
</gene>
<evidence type="ECO:0000313" key="2">
    <source>
        <dbReference type="Proteomes" id="UP000447434"/>
    </source>
</evidence>
<dbReference type="OrthoDB" id="1422605at2759"/>
<sequence>MAIYSSSMVVFGVGILVVISLCCMKTIEGNDGEEKLDDSDVTLHAVGCNSHSDAGEQCTGEDDKLGLYSDVDDTFKVVKNVADTVTNKLQHGLIDDDDDDDDSPDILHNNVDVLGH</sequence>
<name>A0A6A4QLY6_LUPAL</name>
<dbReference type="AlphaFoldDB" id="A0A6A4QLY6"/>
<dbReference type="EMBL" id="WOCE01000004">
    <property type="protein sequence ID" value="KAE9614960.1"/>
    <property type="molecule type" value="Genomic_DNA"/>
</dbReference>
<keyword evidence="2" id="KW-1185">Reference proteome</keyword>
<reference evidence="2" key="1">
    <citation type="journal article" date="2020" name="Nat. Commun.">
        <title>Genome sequence of the cluster root forming white lupin.</title>
        <authorList>
            <person name="Hufnagel B."/>
            <person name="Marques A."/>
            <person name="Soriano A."/>
            <person name="Marques L."/>
            <person name="Divol F."/>
            <person name="Doumas P."/>
            <person name="Sallet E."/>
            <person name="Mancinotti D."/>
            <person name="Carrere S."/>
            <person name="Marande W."/>
            <person name="Arribat S."/>
            <person name="Keller J."/>
            <person name="Huneau C."/>
            <person name="Blein T."/>
            <person name="Aime D."/>
            <person name="Laguerre M."/>
            <person name="Taylor J."/>
            <person name="Schubert V."/>
            <person name="Nelson M."/>
            <person name="Geu-Flores F."/>
            <person name="Crespi M."/>
            <person name="Gallardo-Guerrero K."/>
            <person name="Delaux P.-M."/>
            <person name="Salse J."/>
            <person name="Berges H."/>
            <person name="Guyot R."/>
            <person name="Gouzy J."/>
            <person name="Peret B."/>
        </authorList>
    </citation>
    <scope>NUCLEOTIDE SEQUENCE [LARGE SCALE GENOMIC DNA]</scope>
    <source>
        <strain evidence="2">cv. Amiga</strain>
    </source>
</reference>
<accession>A0A6A4QLY6</accession>
<proteinExistence type="predicted"/>
<evidence type="ECO:0000313" key="1">
    <source>
        <dbReference type="EMBL" id="KAE9614960.1"/>
    </source>
</evidence>
<protein>
    <submittedName>
        <fullName evidence="1">Uncharacterized protein</fullName>
    </submittedName>
</protein>
<organism evidence="1 2">
    <name type="scientific">Lupinus albus</name>
    <name type="common">White lupine</name>
    <name type="synonym">Lupinus termis</name>
    <dbReference type="NCBI Taxonomy" id="3870"/>
    <lineage>
        <taxon>Eukaryota</taxon>
        <taxon>Viridiplantae</taxon>
        <taxon>Streptophyta</taxon>
        <taxon>Embryophyta</taxon>
        <taxon>Tracheophyta</taxon>
        <taxon>Spermatophyta</taxon>
        <taxon>Magnoliopsida</taxon>
        <taxon>eudicotyledons</taxon>
        <taxon>Gunneridae</taxon>
        <taxon>Pentapetalae</taxon>
        <taxon>rosids</taxon>
        <taxon>fabids</taxon>
        <taxon>Fabales</taxon>
        <taxon>Fabaceae</taxon>
        <taxon>Papilionoideae</taxon>
        <taxon>50 kb inversion clade</taxon>
        <taxon>genistoids sensu lato</taxon>
        <taxon>core genistoids</taxon>
        <taxon>Genisteae</taxon>
        <taxon>Lupinus</taxon>
    </lineage>
</organism>
<comment type="caution">
    <text evidence="1">The sequence shown here is derived from an EMBL/GenBank/DDBJ whole genome shotgun (WGS) entry which is preliminary data.</text>
</comment>